<comment type="caution">
    <text evidence="1">The sequence shown here is derived from an EMBL/GenBank/DDBJ whole genome shotgun (WGS) entry which is preliminary data.</text>
</comment>
<evidence type="ECO:0000313" key="1">
    <source>
        <dbReference type="EMBL" id="MBO2006714.1"/>
    </source>
</evidence>
<dbReference type="AlphaFoldDB" id="A0A939SNJ9"/>
<proteinExistence type="predicted"/>
<name>A0A939SNJ9_SERMA</name>
<organism evidence="1">
    <name type="scientific">Serratia marcescens</name>
    <dbReference type="NCBI Taxonomy" id="615"/>
    <lineage>
        <taxon>Bacteria</taxon>
        <taxon>Pseudomonadati</taxon>
        <taxon>Pseudomonadota</taxon>
        <taxon>Gammaproteobacteria</taxon>
        <taxon>Enterobacterales</taxon>
        <taxon>Yersiniaceae</taxon>
        <taxon>Serratia</taxon>
    </lineage>
</organism>
<protein>
    <submittedName>
        <fullName evidence="1">Uncharacterized protein</fullName>
    </submittedName>
</protein>
<sequence length="49" mass="5744">MQRRKRRDLPRRGIRAPDRRGADIVRCLSLRLRRTSDRIGRLSAATRTG</sequence>
<accession>A0A939SNJ9</accession>
<reference evidence="1" key="1">
    <citation type="submission" date="2021-03" db="EMBL/GenBank/DDBJ databases">
        <title>Molecular epidemiology and mechanisms of colistin and carbapenem resistance in Enterobacteriaceae from clinical isolates, the environment and porcine samples in Pretoria, South Africa.</title>
        <authorList>
            <person name="Bogoshi D."/>
            <person name="Mbelle N.M."/>
            <person name="Naidoo V."/>
            <person name="Osei Sekyere J."/>
        </authorList>
    </citation>
    <scope>NUCLEOTIDE SEQUENCE</scope>
    <source>
        <strain evidence="1">C080</strain>
    </source>
</reference>
<gene>
    <name evidence="1" type="ORF">J4732_06560</name>
</gene>
<dbReference type="EMBL" id="JAGETR010000037">
    <property type="protein sequence ID" value="MBO2006714.1"/>
    <property type="molecule type" value="Genomic_DNA"/>
</dbReference>